<dbReference type="EMBL" id="SDEE01002243">
    <property type="protein sequence ID" value="RXW11173.1"/>
    <property type="molecule type" value="Genomic_DNA"/>
</dbReference>
<accession>A0A4Q2CWR8</accession>
<name>A0A4Q2CWR8_9AGAR</name>
<dbReference type="Proteomes" id="UP000290288">
    <property type="component" value="Unassembled WGS sequence"/>
</dbReference>
<reference evidence="1 2" key="1">
    <citation type="submission" date="2019-01" db="EMBL/GenBank/DDBJ databases">
        <title>Draft genome sequence of Psathyrella aberdarensis IHI B618.</title>
        <authorList>
            <person name="Buettner E."/>
            <person name="Kellner H."/>
        </authorList>
    </citation>
    <scope>NUCLEOTIDE SEQUENCE [LARGE SCALE GENOMIC DNA]</scope>
    <source>
        <strain evidence="1 2">IHI B618</strain>
    </source>
</reference>
<evidence type="ECO:0000313" key="2">
    <source>
        <dbReference type="Proteomes" id="UP000290288"/>
    </source>
</evidence>
<sequence length="296" mass="31704">MDLINANAPTLFARARLFYALQTYLSENKFRNFVLALDPQDTKNTGGLAHALVGASSKTTRVTLNSSDGELEAYNTGVKSLAQLLGEGYQLVKYTDCPHIFKDMSGNPLLVIIPCPPPLVRAGLNPIFVEDLKEAKASLGNVMCTSDDAEISCARYVCCNSKSCDRLHHFLEGSTTSTILARSEAVKVIKTWQATCLESFQLSCVPPAPAVTGLHVQYDFGPGSAPSMFAATGLRAITSGGDYNFELGGHFVVKEAKIVLQFPPCATILIIPSAITAGQIPVQAHEYKVTLVSCGA</sequence>
<protein>
    <submittedName>
        <fullName evidence="1">Uncharacterized protein</fullName>
    </submittedName>
</protein>
<dbReference type="AlphaFoldDB" id="A0A4Q2CWR8"/>
<comment type="caution">
    <text evidence="1">The sequence shown here is derived from an EMBL/GenBank/DDBJ whole genome shotgun (WGS) entry which is preliminary data.</text>
</comment>
<keyword evidence="2" id="KW-1185">Reference proteome</keyword>
<gene>
    <name evidence="1" type="ORF">EST38_g14682</name>
</gene>
<dbReference type="OrthoDB" id="3020801at2759"/>
<proteinExistence type="predicted"/>
<evidence type="ECO:0000313" key="1">
    <source>
        <dbReference type="EMBL" id="RXW11173.1"/>
    </source>
</evidence>
<organism evidence="1 2">
    <name type="scientific">Candolleomyces aberdarensis</name>
    <dbReference type="NCBI Taxonomy" id="2316362"/>
    <lineage>
        <taxon>Eukaryota</taxon>
        <taxon>Fungi</taxon>
        <taxon>Dikarya</taxon>
        <taxon>Basidiomycota</taxon>
        <taxon>Agaricomycotina</taxon>
        <taxon>Agaricomycetes</taxon>
        <taxon>Agaricomycetidae</taxon>
        <taxon>Agaricales</taxon>
        <taxon>Agaricineae</taxon>
        <taxon>Psathyrellaceae</taxon>
        <taxon>Candolleomyces</taxon>
    </lineage>
</organism>